<dbReference type="EMBL" id="GL349437">
    <property type="protein sequence ID" value="KNC53534.1"/>
    <property type="molecule type" value="Genomic_DNA"/>
</dbReference>
<sequence length="1106" mass="115172">MSKHYFAAHPWREAPVAHAPLLRFGRAGPVYGDVYPLALDTAECAVTKENVAKGYRPPLPRLGSMQIRCRHADAPLPTKLGPARAELDAAIASRPPPLVEPTQPADAVAALEALPKAAASNAVLFMNRLAQPPRTVPLASLTFIPRGIQSGNIFYALARSRVPRLRALWLLRAHFARAQATDPLRSLDLTKKLALYIKSFFSEPGGEVAKDISLPLKSNSLLSENAAPQATGRGSVDASPHATEMWAYTVDLALALHAEVGMLSLDYWLRSLNQIWSTVLASEAALSEAAKAFCDRPGTLAGAVAPDKIEYLLPPGGSMSVTFAAAYSLISVFLPEFVAQSHLAQLLLQTTLKGMADLARAAPTPHSPITAARAVVHTLVLRASRLFVYAPAPLLDASLLGSDPPAAQSTHGFLSLTAAYAPVANARATLFGKPEGTQPLTKSVPPPPTLAQILTSQSRRIDDAVLAWGKSRALPDAVGILVRWLVECKTPAQSTEDTLRARCISVAGALASFVRARDVRSKHLHVALLESLHAVGRPLFDSRSTAPLHRLLVLYGVLASRGLFDYAALDRACTAQQLSRDSPRWDSWPADLLMAFPLDADPIAAANRERRAKLLSLTVRKNEARRLAAAPSALVASLVAGLAPDDNLVPVVVHELVEAPTAEVVSTLARAAALPAISSPMPDRSAAPGPWLEAGFVRVWIKALMRAFGVERCSSSSSRDPLPCVGPNPELVAALAMASRGKVEAALTGVDPSAAVASVVEAMAEGSRACLGLCCGVLGGLAEEAGTEGVAGAFSAAMANLAPGRGPQLKDGVYLAAGLGLASLVHAVSVSDAPALSLRDSKLDIDEPVLAVLLGAVPRTELAALVKGVPRLGEVLDVPLVRDAFWSASETDVDRTEFMEAAIGDGSGVELLAKLAGQSAATAAELVAARADPLGLWSSEAMVAAVAQVADSSALDQVLDALAVSVLSRVMAVGGSGVDALDFRALAEAAASGGGGEEADASRALLASIAVPRARLSPDAALAGLSALLGVGAPRLARIEQAVLLDAIAAYVHSVVLDAAAVAKSPTRAVEAWMDRVAKLPSVADVAVAGPRALTAALATITLQRM</sequence>
<reference evidence="1 2" key="1">
    <citation type="submission" date="2010-05" db="EMBL/GenBank/DDBJ databases">
        <title>The Genome Sequence of Thecamonas trahens ATCC 50062.</title>
        <authorList>
            <consortium name="The Broad Institute Genome Sequencing Platform"/>
            <person name="Russ C."/>
            <person name="Cuomo C."/>
            <person name="Shea T."/>
            <person name="Young S.K."/>
            <person name="Zeng Q."/>
            <person name="Koehrsen M."/>
            <person name="Haas B."/>
            <person name="Borodovsky M."/>
            <person name="Guigo R."/>
            <person name="Alvarado L."/>
            <person name="Berlin A."/>
            <person name="Bochicchio J."/>
            <person name="Borenstein D."/>
            <person name="Chapman S."/>
            <person name="Chen Z."/>
            <person name="Freedman E."/>
            <person name="Gellesch M."/>
            <person name="Goldberg J."/>
            <person name="Griggs A."/>
            <person name="Gujja S."/>
            <person name="Heilman E."/>
            <person name="Heiman D."/>
            <person name="Hepburn T."/>
            <person name="Howarth C."/>
            <person name="Jen D."/>
            <person name="Larson L."/>
            <person name="Mehta T."/>
            <person name="Park D."/>
            <person name="Pearson M."/>
            <person name="Roberts A."/>
            <person name="Saif S."/>
            <person name="Shenoy N."/>
            <person name="Sisk P."/>
            <person name="Stolte C."/>
            <person name="Sykes S."/>
            <person name="Thomson T."/>
            <person name="Walk T."/>
            <person name="White J."/>
            <person name="Yandava C."/>
            <person name="Burger G."/>
            <person name="Gray M.W."/>
            <person name="Holland P.W.H."/>
            <person name="King N."/>
            <person name="Lang F.B.F."/>
            <person name="Roger A.J."/>
            <person name="Ruiz-Trillo I."/>
            <person name="Lander E."/>
            <person name="Nusbaum C."/>
        </authorList>
    </citation>
    <scope>NUCLEOTIDE SEQUENCE [LARGE SCALE GENOMIC DNA]</scope>
    <source>
        <strain evidence="1 2">ATCC 50062</strain>
    </source>
</reference>
<proteinExistence type="predicted"/>
<evidence type="ECO:0000313" key="2">
    <source>
        <dbReference type="Proteomes" id="UP000054408"/>
    </source>
</evidence>
<dbReference type="RefSeq" id="XP_013761855.1">
    <property type="nucleotide sequence ID" value="XM_013906401.1"/>
</dbReference>
<gene>
    <name evidence="1" type="ORF">AMSG_01247</name>
</gene>
<keyword evidence="2" id="KW-1185">Reference proteome</keyword>
<evidence type="ECO:0000313" key="1">
    <source>
        <dbReference type="EMBL" id="KNC53534.1"/>
    </source>
</evidence>
<accession>A0A0L0DMI8</accession>
<protein>
    <submittedName>
        <fullName evidence="1">Uncharacterized protein</fullName>
    </submittedName>
</protein>
<dbReference type="Proteomes" id="UP000054408">
    <property type="component" value="Unassembled WGS sequence"/>
</dbReference>
<name>A0A0L0DMI8_THETB</name>
<organism evidence="1 2">
    <name type="scientific">Thecamonas trahens ATCC 50062</name>
    <dbReference type="NCBI Taxonomy" id="461836"/>
    <lineage>
        <taxon>Eukaryota</taxon>
        <taxon>Apusozoa</taxon>
        <taxon>Apusomonadida</taxon>
        <taxon>Apusomonadidae</taxon>
        <taxon>Thecamonas</taxon>
    </lineage>
</organism>
<dbReference type="GeneID" id="25561005"/>
<dbReference type="AlphaFoldDB" id="A0A0L0DMI8"/>